<accession>A0AAD9ZIS0</accession>
<feature type="region of interest" description="Disordered" evidence="1">
    <location>
        <begin position="1"/>
        <end position="26"/>
    </location>
</feature>
<proteinExistence type="predicted"/>
<reference evidence="2" key="1">
    <citation type="journal article" date="2023" name="Plant J.">
        <title>Genome sequences and population genomics provide insights into the demographic history, inbreeding, and mutation load of two 'living fossil' tree species of Dipteronia.</title>
        <authorList>
            <person name="Feng Y."/>
            <person name="Comes H.P."/>
            <person name="Chen J."/>
            <person name="Zhu S."/>
            <person name="Lu R."/>
            <person name="Zhang X."/>
            <person name="Li P."/>
            <person name="Qiu J."/>
            <person name="Olsen K.M."/>
            <person name="Qiu Y."/>
        </authorList>
    </citation>
    <scope>NUCLEOTIDE SEQUENCE</scope>
    <source>
        <strain evidence="2">NBL</strain>
    </source>
</reference>
<evidence type="ECO:0000313" key="2">
    <source>
        <dbReference type="EMBL" id="KAK3182797.1"/>
    </source>
</evidence>
<comment type="caution">
    <text evidence="2">The sequence shown here is derived from an EMBL/GenBank/DDBJ whole genome shotgun (WGS) entry which is preliminary data.</text>
</comment>
<dbReference type="EMBL" id="JANJYJ010000010">
    <property type="protein sequence ID" value="KAK3182797.1"/>
    <property type="molecule type" value="Genomic_DNA"/>
</dbReference>
<sequence length="226" mass="25601">MMESIGPPATSVLKLDIPNNGPPTTSVKGFGSNVDNDYEVNEKSDEDANSYVSLIDEFGEIDDNGHDHCDPYDLRSTILTDPNLAVKSLKKQLLEKFDVTCDNLTIYRAKKIVLSNLKTYHIASHVQMKKYGNIIIAMNPAIALDGDIGIFPIAFYVCESKTLERWTLFLKFLQECLGWDDRKAICFMRDRQKDELSALDNEWPYVGKDTVLGKCWQTSSQHLRTI</sequence>
<protein>
    <recommendedName>
        <fullName evidence="4">MULE transposase domain-containing protein</fullName>
    </recommendedName>
</protein>
<evidence type="ECO:0008006" key="4">
    <source>
        <dbReference type="Google" id="ProtNLM"/>
    </source>
</evidence>
<dbReference type="AlphaFoldDB" id="A0AAD9ZIS0"/>
<organism evidence="2 3">
    <name type="scientific">Dipteronia sinensis</name>
    <dbReference type="NCBI Taxonomy" id="43782"/>
    <lineage>
        <taxon>Eukaryota</taxon>
        <taxon>Viridiplantae</taxon>
        <taxon>Streptophyta</taxon>
        <taxon>Embryophyta</taxon>
        <taxon>Tracheophyta</taxon>
        <taxon>Spermatophyta</taxon>
        <taxon>Magnoliopsida</taxon>
        <taxon>eudicotyledons</taxon>
        <taxon>Gunneridae</taxon>
        <taxon>Pentapetalae</taxon>
        <taxon>rosids</taxon>
        <taxon>malvids</taxon>
        <taxon>Sapindales</taxon>
        <taxon>Sapindaceae</taxon>
        <taxon>Hippocastanoideae</taxon>
        <taxon>Acereae</taxon>
        <taxon>Dipteronia</taxon>
    </lineage>
</organism>
<dbReference type="Proteomes" id="UP001281410">
    <property type="component" value="Unassembled WGS sequence"/>
</dbReference>
<keyword evidence="3" id="KW-1185">Reference proteome</keyword>
<gene>
    <name evidence="2" type="ORF">Dsin_030083</name>
</gene>
<evidence type="ECO:0000313" key="3">
    <source>
        <dbReference type="Proteomes" id="UP001281410"/>
    </source>
</evidence>
<name>A0AAD9ZIS0_9ROSI</name>
<evidence type="ECO:0000256" key="1">
    <source>
        <dbReference type="SAM" id="MobiDB-lite"/>
    </source>
</evidence>